<evidence type="ECO:0000256" key="1">
    <source>
        <dbReference type="ARBA" id="ARBA00023015"/>
    </source>
</evidence>
<sequence length="123" mass="14032">MKPTLNEDTPIFLQIADMIKDDLVEGLLSEGEQIPSTTELSNFYNINRATAQKGIALLMDEGIVAKKRGIGVFIAEDARDKLVNTRMQDFSNSYIQNMVKEAKRLNISKEELIRRVEQDYDNH</sequence>
<reference evidence="9" key="1">
    <citation type="submission" date="2017-06" db="EMBL/GenBank/DDBJ databases">
        <title>FDA dAtabase for Regulatory Grade micrObial Sequences (FDA-ARGOS): Supporting development and validation of Infectious Disease Dx tests.</title>
        <authorList>
            <person name="Goldberg B."/>
            <person name="Campos J."/>
            <person name="Tallon L."/>
            <person name="Sadzewicz L."/>
            <person name="Sengamalay N."/>
            <person name="Ott S."/>
            <person name="Godinez A."/>
            <person name="Nagaraj S."/>
            <person name="Vavikolanu K."/>
            <person name="Nadendla S."/>
            <person name="George J."/>
            <person name="Geyer C."/>
            <person name="Sichtig H."/>
        </authorList>
    </citation>
    <scope>NUCLEOTIDE SEQUENCE [LARGE SCALE GENOMIC DNA]</scope>
    <source>
        <strain evidence="9">FDAARGOS_285</strain>
    </source>
</reference>
<dbReference type="PANTHER" id="PTHR38445">
    <property type="entry name" value="HTH-TYPE TRANSCRIPTIONAL REPRESSOR YTRA"/>
    <property type="match status" value="1"/>
</dbReference>
<dbReference type="InterPro" id="IPR000524">
    <property type="entry name" value="Tscrpt_reg_HTH_GntR"/>
</dbReference>
<dbReference type="Pfam" id="PF00392">
    <property type="entry name" value="GntR"/>
    <property type="match status" value="1"/>
</dbReference>
<dbReference type="PROSITE" id="PS50949">
    <property type="entry name" value="HTH_GNTR"/>
    <property type="match status" value="1"/>
</dbReference>
<reference evidence="5" key="2">
    <citation type="submission" date="2017-12" db="EMBL/GenBank/DDBJ databases">
        <title>FDA dAtabase for Regulatory Grade micrObial Sequences (FDA-ARGOS): Supporting development and validation of Infectious Disease Dx tests.</title>
        <authorList>
            <person name="Campos J."/>
            <person name="Goldberg B."/>
            <person name="Tallon L."/>
            <person name="Sadzewicz L."/>
            <person name="Sengamalay N."/>
            <person name="Ott S."/>
            <person name="Godinez A."/>
            <person name="Nagaraj S."/>
            <person name="Vavikolanu K."/>
            <person name="Vyas G."/>
            <person name="Nadendla S."/>
            <person name="Aluvathingal J."/>
            <person name="Geyer C."/>
            <person name="Nandy P."/>
            <person name="Hobson J."/>
            <person name="Sichtig H."/>
        </authorList>
    </citation>
    <scope>NUCLEOTIDE SEQUENCE</scope>
    <source>
        <strain evidence="5">FDAARGOS_285</strain>
    </source>
</reference>
<keyword evidence="2" id="KW-0238">DNA-binding</keyword>
<protein>
    <submittedName>
        <fullName evidence="8">GntR family transcriptional regulator</fullName>
    </submittedName>
</protein>
<dbReference type="EMBL" id="CP022046">
    <property type="protein sequence ID" value="ASE35019.1"/>
    <property type="molecule type" value="Genomic_DNA"/>
</dbReference>
<accession>A0A1X0TZK9</accession>
<reference evidence="6" key="5">
    <citation type="submission" date="2022-07" db="EMBL/GenBank/DDBJ databases">
        <title>Bacterial species isolated from the porcine tonsil microbiota.</title>
        <authorList>
            <person name="Oliveira I.M.F."/>
        </authorList>
    </citation>
    <scope>NUCLEOTIDE SEQUENCE</scope>
    <source>
        <strain evidence="6">8QC2O2</strain>
    </source>
</reference>
<dbReference type="CDD" id="cd07377">
    <property type="entry name" value="WHTH_GntR"/>
    <property type="match status" value="1"/>
</dbReference>
<dbReference type="EMBL" id="JANILD010000001">
    <property type="protein sequence ID" value="MCQ9302226.1"/>
    <property type="molecule type" value="Genomic_DNA"/>
</dbReference>
<dbReference type="PRINTS" id="PR00035">
    <property type="entry name" value="HTHGNTR"/>
</dbReference>
<dbReference type="GeneID" id="48593806"/>
<dbReference type="GO" id="GO:0003677">
    <property type="term" value="F:DNA binding"/>
    <property type="evidence" value="ECO:0007669"/>
    <property type="project" value="UniProtKB-KW"/>
</dbReference>
<dbReference type="KEGG" id="sscu:CEP64_10550"/>
<keyword evidence="3" id="KW-0804">Transcription</keyword>
<dbReference type="InterPro" id="IPR036390">
    <property type="entry name" value="WH_DNA-bd_sf"/>
</dbReference>
<evidence type="ECO:0000259" key="4">
    <source>
        <dbReference type="PROSITE" id="PS50949"/>
    </source>
</evidence>
<accession>A0A657XG74</accession>
<proteinExistence type="predicted"/>
<reference evidence="7" key="4">
    <citation type="submission" date="2021-02" db="EMBL/GenBank/DDBJ databases">
        <title>cfr and optrA-positive Staphylococcus spp.</title>
        <authorList>
            <person name="Chen L."/>
        </authorList>
    </citation>
    <scope>NUCLEOTIDE SEQUENCE</scope>
    <source>
        <strain evidence="7">GDQ20D70P</strain>
    </source>
</reference>
<evidence type="ECO:0000313" key="9">
    <source>
        <dbReference type="Proteomes" id="UP000197058"/>
    </source>
</evidence>
<evidence type="ECO:0000313" key="7">
    <source>
        <dbReference type="EMBL" id="QRN90959.1"/>
    </source>
</evidence>
<dbReference type="InterPro" id="IPR036388">
    <property type="entry name" value="WH-like_DNA-bd_sf"/>
</dbReference>
<dbReference type="EMBL" id="CP069389">
    <property type="protein sequence ID" value="QRN90959.1"/>
    <property type="molecule type" value="Genomic_DNA"/>
</dbReference>
<dbReference type="PANTHER" id="PTHR38445:SF10">
    <property type="entry name" value="GNTR-FAMILY TRANSCRIPTIONAL REGULATOR"/>
    <property type="match status" value="1"/>
</dbReference>
<dbReference type="Proteomes" id="UP000197058">
    <property type="component" value="Chromosome"/>
</dbReference>
<evidence type="ECO:0000313" key="5">
    <source>
        <dbReference type="EMBL" id="ASE35019.1"/>
    </source>
</evidence>
<dbReference type="SMART" id="SM00345">
    <property type="entry name" value="HTH_GNTR"/>
    <property type="match status" value="1"/>
</dbReference>
<dbReference type="Proteomes" id="UP000274792">
    <property type="component" value="Unassembled WGS sequence"/>
</dbReference>
<evidence type="ECO:0000256" key="2">
    <source>
        <dbReference type="ARBA" id="ARBA00023125"/>
    </source>
</evidence>
<reference evidence="8 10" key="3">
    <citation type="submission" date="2018-10" db="EMBL/GenBank/DDBJ databases">
        <title>A collection Staphylococci species genome sequencing.</title>
        <authorList>
            <person name="Cole K."/>
        </authorList>
    </citation>
    <scope>NUCLEOTIDE SEQUENCE [LARGE SCALE GENOMIC DNA]</scope>
    <source>
        <strain evidence="8">CCUG 37923</strain>
        <strain evidence="10">NCTC 12218</strain>
    </source>
</reference>
<evidence type="ECO:0000313" key="10">
    <source>
        <dbReference type="Proteomes" id="UP000274792"/>
    </source>
</evidence>
<evidence type="ECO:0000313" key="8">
    <source>
        <dbReference type="EMBL" id="RTX72815.1"/>
    </source>
</evidence>
<dbReference type="Proteomes" id="UP001204068">
    <property type="component" value="Unassembled WGS sequence"/>
</dbReference>
<dbReference type="eggNOG" id="COG1725">
    <property type="taxonomic scope" value="Bacteria"/>
</dbReference>
<dbReference type="GO" id="GO:0003700">
    <property type="term" value="F:DNA-binding transcription factor activity"/>
    <property type="evidence" value="ECO:0007669"/>
    <property type="project" value="InterPro"/>
</dbReference>
<name>A0A1X0TZK9_MAMSC</name>
<dbReference type="AlphaFoldDB" id="A0A1X0TZK9"/>
<dbReference type="EMBL" id="RXWV01000037">
    <property type="protein sequence ID" value="RTX72815.1"/>
    <property type="molecule type" value="Genomic_DNA"/>
</dbReference>
<organism evidence="8 10">
    <name type="scientific">Mammaliicoccus sciuri</name>
    <name type="common">Staphylococcus sciuri</name>
    <dbReference type="NCBI Taxonomy" id="1296"/>
    <lineage>
        <taxon>Bacteria</taxon>
        <taxon>Bacillati</taxon>
        <taxon>Bacillota</taxon>
        <taxon>Bacilli</taxon>
        <taxon>Bacillales</taxon>
        <taxon>Staphylococcaceae</taxon>
        <taxon>Mammaliicoccus</taxon>
    </lineage>
</organism>
<dbReference type="RefSeq" id="WP_025905784.1">
    <property type="nucleotide sequence ID" value="NZ_CAJVGN010000001.1"/>
</dbReference>
<keyword evidence="1" id="KW-0805">Transcription regulation</keyword>
<gene>
    <name evidence="8" type="ORF">CD117_07710</name>
    <name evidence="5" type="ORF">CEP64_10550</name>
    <name evidence="7" type="ORF">JRU67_13070</name>
    <name evidence="6" type="ORF">NQ032_01170</name>
</gene>
<evidence type="ECO:0000256" key="3">
    <source>
        <dbReference type="ARBA" id="ARBA00023163"/>
    </source>
</evidence>
<dbReference type="Proteomes" id="UP000640299">
    <property type="component" value="Chromosome"/>
</dbReference>
<dbReference type="Gene3D" id="1.10.10.10">
    <property type="entry name" value="Winged helix-like DNA-binding domain superfamily/Winged helix DNA-binding domain"/>
    <property type="match status" value="1"/>
</dbReference>
<evidence type="ECO:0000313" key="6">
    <source>
        <dbReference type="EMBL" id="MCQ9302226.1"/>
    </source>
</evidence>
<feature type="domain" description="HTH gntR-type" evidence="4">
    <location>
        <begin position="9"/>
        <end position="77"/>
    </location>
</feature>
<dbReference type="SUPFAM" id="SSF46785">
    <property type="entry name" value="Winged helix' DNA-binding domain"/>
    <property type="match status" value="1"/>
</dbReference>